<comment type="caution">
    <text evidence="1">The sequence shown here is derived from an EMBL/GenBank/DDBJ whole genome shotgun (WGS) entry which is preliminary data.</text>
</comment>
<dbReference type="Proteomes" id="UP001203423">
    <property type="component" value="Unassembled WGS sequence"/>
</dbReference>
<evidence type="ECO:0000313" key="2">
    <source>
        <dbReference type="Proteomes" id="UP001203423"/>
    </source>
</evidence>
<evidence type="ECO:0000313" key="1">
    <source>
        <dbReference type="EMBL" id="MCL1127218.1"/>
    </source>
</evidence>
<keyword evidence="2" id="KW-1185">Reference proteome</keyword>
<sequence length="87" mass="10380">MEELFDEILGELDNYIAHGRGDPLLFIDELQKRLSLHMTREDIFFPLAELRRSVGQLQATNNMKYHRLSLERLYELKTNCEKKISFH</sequence>
<organism evidence="1 2">
    <name type="scientific">Shewanella surugensis</name>
    <dbReference type="NCBI Taxonomy" id="212020"/>
    <lineage>
        <taxon>Bacteria</taxon>
        <taxon>Pseudomonadati</taxon>
        <taxon>Pseudomonadota</taxon>
        <taxon>Gammaproteobacteria</taxon>
        <taxon>Alteromonadales</taxon>
        <taxon>Shewanellaceae</taxon>
        <taxon>Shewanella</taxon>
    </lineage>
</organism>
<dbReference type="EMBL" id="JAKIKS010000137">
    <property type="protein sequence ID" value="MCL1127218.1"/>
    <property type="molecule type" value="Genomic_DNA"/>
</dbReference>
<gene>
    <name evidence="1" type="ORF">L2764_22740</name>
</gene>
<reference evidence="1 2" key="1">
    <citation type="submission" date="2022-01" db="EMBL/GenBank/DDBJ databases">
        <title>Whole genome-based taxonomy of the Shewanellaceae.</title>
        <authorList>
            <person name="Martin-Rodriguez A.J."/>
        </authorList>
    </citation>
    <scope>NUCLEOTIDE SEQUENCE [LARGE SCALE GENOMIC DNA]</scope>
    <source>
        <strain evidence="1 2">DSM 17177</strain>
    </source>
</reference>
<accession>A0ABT0LHQ0</accession>
<evidence type="ECO:0008006" key="3">
    <source>
        <dbReference type="Google" id="ProtNLM"/>
    </source>
</evidence>
<dbReference type="RefSeq" id="WP_248942614.1">
    <property type="nucleotide sequence ID" value="NZ_JAKIKS010000137.1"/>
</dbReference>
<protein>
    <recommendedName>
        <fullName evidence="3">Hemerythrin-like domain-containing protein</fullName>
    </recommendedName>
</protein>
<proteinExistence type="predicted"/>
<name>A0ABT0LHQ0_9GAMM</name>